<feature type="transmembrane region" description="Helical" evidence="2">
    <location>
        <begin position="20"/>
        <end position="41"/>
    </location>
</feature>
<keyword evidence="2" id="KW-0472">Membrane</keyword>
<evidence type="ECO:0000259" key="3">
    <source>
        <dbReference type="Pfam" id="PF18222"/>
    </source>
</evidence>
<dbReference type="Proteomes" id="UP000321306">
    <property type="component" value="Unassembled WGS sequence"/>
</dbReference>
<protein>
    <recommendedName>
        <fullName evidence="3">PilN biogenesis protein dimerization domain-containing protein</fullName>
    </recommendedName>
</protein>
<keyword evidence="2" id="KW-0812">Transmembrane</keyword>
<sequence>MIKINLLPKELVVHRETNLWTVAAVVVPVLALGVVATMHILRVNEYNRLSEEVQVMQADLEARKADIAEQDALDRKKAELNVYTQIKSSLLSLSSDWRGDIERFVSQIPTGSSNPTISLNTLGVSMPTAEGPVGDGRPASKVMTIQGTAKSNQALIDFVKAFEDSQDFAIQFQDASKQQDTSNYNFTVNVNLIKASTTENPAEPAAGTETPATTQGTNP</sequence>
<dbReference type="Gene3D" id="3.30.70.2830">
    <property type="match status" value="1"/>
</dbReference>
<gene>
    <name evidence="4" type="ORF">DC3_44130</name>
</gene>
<dbReference type="InterPro" id="IPR052534">
    <property type="entry name" value="Extracell_DNA_Util/SecSys_Comp"/>
</dbReference>
<dbReference type="EMBL" id="BJXB01000024">
    <property type="protein sequence ID" value="GEM48778.1"/>
    <property type="molecule type" value="Genomic_DNA"/>
</dbReference>
<feature type="domain" description="PilN biogenesis protein dimerization" evidence="3">
    <location>
        <begin position="97"/>
        <end position="193"/>
    </location>
</feature>
<proteinExistence type="predicted"/>
<dbReference type="OrthoDB" id="66063at2"/>
<dbReference type="AlphaFoldDB" id="A0A511N8H4"/>
<name>A0A511N8H4_DEIC1</name>
<dbReference type="Pfam" id="PF18222">
    <property type="entry name" value="PilN_bio_d"/>
    <property type="match status" value="1"/>
</dbReference>
<dbReference type="InterPro" id="IPR040888">
    <property type="entry name" value="PilN_bio_d"/>
</dbReference>
<keyword evidence="5" id="KW-1185">Reference proteome</keyword>
<accession>A0A511N8H4</accession>
<evidence type="ECO:0000313" key="4">
    <source>
        <dbReference type="EMBL" id="GEM48778.1"/>
    </source>
</evidence>
<dbReference type="PANTHER" id="PTHR40278:SF1">
    <property type="entry name" value="DNA UTILIZATION PROTEIN HOFN"/>
    <property type="match status" value="1"/>
</dbReference>
<dbReference type="RefSeq" id="WP_146888134.1">
    <property type="nucleotide sequence ID" value="NZ_BJXB01000024.1"/>
</dbReference>
<comment type="caution">
    <text evidence="4">The sequence shown here is derived from an EMBL/GenBank/DDBJ whole genome shotgun (WGS) entry which is preliminary data.</text>
</comment>
<reference evidence="4 5" key="1">
    <citation type="submission" date="2019-07" db="EMBL/GenBank/DDBJ databases">
        <title>Whole genome shotgun sequence of Deinococcus cellulosilyticus NBRC 106333.</title>
        <authorList>
            <person name="Hosoyama A."/>
            <person name="Uohara A."/>
            <person name="Ohji S."/>
            <person name="Ichikawa N."/>
        </authorList>
    </citation>
    <scope>NUCLEOTIDE SEQUENCE [LARGE SCALE GENOMIC DNA]</scope>
    <source>
        <strain evidence="4 5">NBRC 106333</strain>
    </source>
</reference>
<organism evidence="4 5">
    <name type="scientific">Deinococcus cellulosilyticus (strain DSM 18568 / NBRC 106333 / KACC 11606 / 5516J-15)</name>
    <dbReference type="NCBI Taxonomy" id="1223518"/>
    <lineage>
        <taxon>Bacteria</taxon>
        <taxon>Thermotogati</taxon>
        <taxon>Deinococcota</taxon>
        <taxon>Deinococci</taxon>
        <taxon>Deinococcales</taxon>
        <taxon>Deinococcaceae</taxon>
        <taxon>Deinococcus</taxon>
    </lineage>
</organism>
<evidence type="ECO:0000256" key="2">
    <source>
        <dbReference type="SAM" id="Phobius"/>
    </source>
</evidence>
<evidence type="ECO:0000313" key="5">
    <source>
        <dbReference type="Proteomes" id="UP000321306"/>
    </source>
</evidence>
<evidence type="ECO:0000256" key="1">
    <source>
        <dbReference type="SAM" id="MobiDB-lite"/>
    </source>
</evidence>
<feature type="compositionally biased region" description="Low complexity" evidence="1">
    <location>
        <begin position="197"/>
        <end position="219"/>
    </location>
</feature>
<feature type="region of interest" description="Disordered" evidence="1">
    <location>
        <begin position="196"/>
        <end position="219"/>
    </location>
</feature>
<dbReference type="PANTHER" id="PTHR40278">
    <property type="entry name" value="DNA UTILIZATION PROTEIN HOFN"/>
    <property type="match status" value="1"/>
</dbReference>
<keyword evidence="2" id="KW-1133">Transmembrane helix</keyword>